<proteinExistence type="predicted"/>
<evidence type="ECO:0000313" key="3">
    <source>
        <dbReference type="Proteomes" id="UP000257039"/>
    </source>
</evidence>
<dbReference type="Pfam" id="PF05354">
    <property type="entry name" value="Phage_attach"/>
    <property type="match status" value="1"/>
</dbReference>
<dbReference type="AlphaFoldDB" id="A0A4P9VER5"/>
<dbReference type="RefSeq" id="WP_094789748.1">
    <property type="nucleotide sequence ID" value="NZ_NDXW01000007.1"/>
</dbReference>
<sequence>MDAFDRATRRLTRRLGDPVRLVDEAGNKFKINAEIIQADEFISKNKNSALKLKLDSPVLQFATVDCPDFNEDWQVEYNYRRYFVAEEPDIEHGLTQVTLVNERKKKNLDWINAPRN</sequence>
<dbReference type="InterPro" id="IPR008018">
    <property type="entry name" value="Phage_tail_attach_FII"/>
</dbReference>
<evidence type="ECO:0000313" key="2">
    <source>
        <dbReference type="EMBL" id="RDH41548.1"/>
    </source>
</evidence>
<dbReference type="InterPro" id="IPR053734">
    <property type="entry name" value="Phage_Head-Tail_Connect_sf"/>
</dbReference>
<comment type="caution">
    <text evidence="2">The sequence shown here is derived from an EMBL/GenBank/DDBJ whole genome shotgun (WGS) entry which is preliminary data.</text>
</comment>
<dbReference type="Proteomes" id="UP000257039">
    <property type="component" value="Unassembled WGS sequence"/>
</dbReference>
<evidence type="ECO:0000313" key="1">
    <source>
        <dbReference type="EMBL" id="RDH41519.1"/>
    </source>
</evidence>
<dbReference type="EMBL" id="NDXW01000007">
    <property type="protein sequence ID" value="RDH41548.1"/>
    <property type="molecule type" value="Genomic_DNA"/>
</dbReference>
<protein>
    <submittedName>
        <fullName evidence="2">Uncharacterized protein</fullName>
    </submittedName>
</protein>
<dbReference type="GO" id="GO:0019068">
    <property type="term" value="P:virion assembly"/>
    <property type="evidence" value="ECO:0007669"/>
    <property type="project" value="InterPro"/>
</dbReference>
<name>A0A4P9VER5_9GAMM</name>
<reference evidence="2 3" key="1">
    <citation type="submission" date="2017-04" db="EMBL/GenBank/DDBJ databases">
        <title>Draft genome sequence of Zooshikella ganghwensis VG4 isolated from Red Sea sediments.</title>
        <authorList>
            <person name="Rehman Z."/>
            <person name="Alam I."/>
            <person name="Kamau A."/>
            <person name="Bajic V."/>
            <person name="Leiknes T."/>
        </authorList>
    </citation>
    <scope>NUCLEOTIDE SEQUENCE [LARGE SCALE GENOMIC DNA]</scope>
    <source>
        <strain evidence="2 3">VG4</strain>
    </source>
</reference>
<dbReference type="Gene3D" id="2.40.10.180">
    <property type="entry name" value="Phage tail proteins"/>
    <property type="match status" value="1"/>
</dbReference>
<organism evidence="2 3">
    <name type="scientific">Zooshikella ganghwensis</name>
    <dbReference type="NCBI Taxonomy" id="202772"/>
    <lineage>
        <taxon>Bacteria</taxon>
        <taxon>Pseudomonadati</taxon>
        <taxon>Pseudomonadota</taxon>
        <taxon>Gammaproteobacteria</taxon>
        <taxon>Oceanospirillales</taxon>
        <taxon>Zooshikellaceae</taxon>
        <taxon>Zooshikella</taxon>
    </lineage>
</organism>
<accession>A0A4P9VER5</accession>
<keyword evidence="3" id="KW-1185">Reference proteome</keyword>
<dbReference type="EMBL" id="NDXW01000008">
    <property type="protein sequence ID" value="RDH41519.1"/>
    <property type="molecule type" value="Genomic_DNA"/>
</dbReference>
<gene>
    <name evidence="2" type="ORF">B9G39_27765</name>
    <name evidence="1" type="ORF">B9G39_28295</name>
</gene>